<keyword evidence="3" id="KW-1185">Reference proteome</keyword>
<gene>
    <name evidence="2" type="ORF">ACFOU2_16490</name>
</gene>
<evidence type="ECO:0000313" key="2">
    <source>
        <dbReference type="EMBL" id="MFC3884980.1"/>
    </source>
</evidence>
<dbReference type="Pfam" id="PF00583">
    <property type="entry name" value="Acetyltransf_1"/>
    <property type="match status" value="1"/>
</dbReference>
<dbReference type="RefSeq" id="WP_377916944.1">
    <property type="nucleotide sequence ID" value="NZ_JBHRZT010000067.1"/>
</dbReference>
<dbReference type="SUPFAM" id="SSF55729">
    <property type="entry name" value="Acyl-CoA N-acyltransferases (Nat)"/>
    <property type="match status" value="1"/>
</dbReference>
<organism evidence="2 3">
    <name type="scientific">Bacillus songklensis</name>
    <dbReference type="NCBI Taxonomy" id="1069116"/>
    <lineage>
        <taxon>Bacteria</taxon>
        <taxon>Bacillati</taxon>
        <taxon>Bacillota</taxon>
        <taxon>Bacilli</taxon>
        <taxon>Bacillales</taxon>
        <taxon>Bacillaceae</taxon>
        <taxon>Bacillus</taxon>
    </lineage>
</organism>
<dbReference type="PROSITE" id="PS51186">
    <property type="entry name" value="GNAT"/>
    <property type="match status" value="1"/>
</dbReference>
<dbReference type="Gene3D" id="3.40.630.30">
    <property type="match status" value="1"/>
</dbReference>
<proteinExistence type="predicted"/>
<protein>
    <submittedName>
        <fullName evidence="2">GNAT family N-acetyltransferase</fullName>
        <ecNumber evidence="2">2.3.1.-</ecNumber>
    </submittedName>
</protein>
<accession>A0ABV8B4Y3</accession>
<dbReference type="EMBL" id="JBHRZT010000067">
    <property type="protein sequence ID" value="MFC3884980.1"/>
    <property type="molecule type" value="Genomic_DNA"/>
</dbReference>
<dbReference type="CDD" id="cd04301">
    <property type="entry name" value="NAT_SF"/>
    <property type="match status" value="1"/>
</dbReference>
<dbReference type="EC" id="2.3.1.-" evidence="2"/>
<name>A0ABV8B4Y3_9BACI</name>
<sequence length="190" mass="22422">MYNIEIRRPRIEDNEELNQFFSKVIRETFASEGLSEMLDDIENEIENKKQYLKCDFDSNGQNRFFWIALDNNDNKVIGSIEYGPVSELINICTDGALKEWFEVGTVFVHPDYQRRGIGTLLLNVMLLTLQIRGIEEFCLDSGYTNAQKIWKKKFGEPDYLLKDYWGEGCDHMIWKRCTNEMSIKFRTLFN</sequence>
<evidence type="ECO:0000313" key="3">
    <source>
        <dbReference type="Proteomes" id="UP001595752"/>
    </source>
</evidence>
<dbReference type="InterPro" id="IPR016181">
    <property type="entry name" value="Acyl_CoA_acyltransferase"/>
</dbReference>
<evidence type="ECO:0000259" key="1">
    <source>
        <dbReference type="PROSITE" id="PS51186"/>
    </source>
</evidence>
<dbReference type="InterPro" id="IPR000182">
    <property type="entry name" value="GNAT_dom"/>
</dbReference>
<dbReference type="Proteomes" id="UP001595752">
    <property type="component" value="Unassembled WGS sequence"/>
</dbReference>
<dbReference type="GO" id="GO:0016746">
    <property type="term" value="F:acyltransferase activity"/>
    <property type="evidence" value="ECO:0007669"/>
    <property type="project" value="UniProtKB-KW"/>
</dbReference>
<feature type="domain" description="N-acetyltransferase" evidence="1">
    <location>
        <begin position="4"/>
        <end position="180"/>
    </location>
</feature>
<keyword evidence="2" id="KW-0012">Acyltransferase</keyword>
<reference evidence="3" key="1">
    <citation type="journal article" date="2019" name="Int. J. Syst. Evol. Microbiol.">
        <title>The Global Catalogue of Microorganisms (GCM) 10K type strain sequencing project: providing services to taxonomists for standard genome sequencing and annotation.</title>
        <authorList>
            <consortium name="The Broad Institute Genomics Platform"/>
            <consortium name="The Broad Institute Genome Sequencing Center for Infectious Disease"/>
            <person name="Wu L."/>
            <person name="Ma J."/>
        </authorList>
    </citation>
    <scope>NUCLEOTIDE SEQUENCE [LARGE SCALE GENOMIC DNA]</scope>
    <source>
        <strain evidence="3">CCUG 61889</strain>
    </source>
</reference>
<comment type="caution">
    <text evidence="2">The sequence shown here is derived from an EMBL/GenBank/DDBJ whole genome shotgun (WGS) entry which is preliminary data.</text>
</comment>
<keyword evidence="2" id="KW-0808">Transferase</keyword>